<dbReference type="AlphaFoldDB" id="A0A3N4MF05"/>
<dbReference type="Proteomes" id="UP000279089">
    <property type="component" value="Unassembled WGS sequence"/>
</dbReference>
<dbReference type="EMBL" id="RMBX01000008">
    <property type="protein sequence ID" value="RPD40247.1"/>
    <property type="molecule type" value="Genomic_DNA"/>
</dbReference>
<protein>
    <submittedName>
        <fullName evidence="1">Uncharacterized protein</fullName>
    </submittedName>
</protein>
<comment type="caution">
    <text evidence="1">The sequence shown here is derived from an EMBL/GenBank/DDBJ whole genome shotgun (WGS) entry which is preliminary data.</text>
</comment>
<sequence>MRSILSFVAVVSGIVFMHASKLKLPVNPTELSETASPAAEVNIPGSTPKLPVPQATESLVYMPDSLFQAYHGDHNLYVTNHYHVLYIKMDSVFQTAASPLVPHRVFATSLMHR</sequence>
<name>A0A3N4MF05_9BACT</name>
<evidence type="ECO:0000313" key="2">
    <source>
        <dbReference type="Proteomes" id="UP000279089"/>
    </source>
</evidence>
<keyword evidence="2" id="KW-1185">Reference proteome</keyword>
<organism evidence="1 2">
    <name type="scientific">Chitinophaga barathri</name>
    <dbReference type="NCBI Taxonomy" id="1647451"/>
    <lineage>
        <taxon>Bacteria</taxon>
        <taxon>Pseudomonadati</taxon>
        <taxon>Bacteroidota</taxon>
        <taxon>Chitinophagia</taxon>
        <taxon>Chitinophagales</taxon>
        <taxon>Chitinophagaceae</taxon>
        <taxon>Chitinophaga</taxon>
    </lineage>
</organism>
<gene>
    <name evidence="1" type="ORF">EG028_16495</name>
</gene>
<evidence type="ECO:0000313" key="1">
    <source>
        <dbReference type="EMBL" id="RPD40247.1"/>
    </source>
</evidence>
<proteinExistence type="predicted"/>
<dbReference type="RefSeq" id="WP_123864691.1">
    <property type="nucleotide sequence ID" value="NZ_QXZY01000009.1"/>
</dbReference>
<reference evidence="2" key="1">
    <citation type="submission" date="2018-11" db="EMBL/GenBank/DDBJ databases">
        <title>Chitinophaga lutea sp.nov., isolate from arsenic contaminated soil.</title>
        <authorList>
            <person name="Zong Y."/>
        </authorList>
    </citation>
    <scope>NUCLEOTIDE SEQUENCE [LARGE SCALE GENOMIC DNA]</scope>
    <source>
        <strain evidence="2">YLT18</strain>
    </source>
</reference>
<accession>A0A3N4MF05</accession>